<feature type="domain" description="DUF7036" evidence="3">
    <location>
        <begin position="212"/>
        <end position="303"/>
    </location>
</feature>
<feature type="region of interest" description="Disordered" evidence="1">
    <location>
        <begin position="524"/>
        <end position="630"/>
    </location>
</feature>
<feature type="compositionally biased region" description="Basic and acidic residues" evidence="1">
    <location>
        <begin position="600"/>
        <end position="621"/>
    </location>
</feature>
<evidence type="ECO:0000313" key="5">
    <source>
        <dbReference type="Proteomes" id="UP000554482"/>
    </source>
</evidence>
<gene>
    <name evidence="4" type="ORF">FRX31_019377</name>
</gene>
<evidence type="ECO:0000256" key="1">
    <source>
        <dbReference type="SAM" id="MobiDB-lite"/>
    </source>
</evidence>
<protein>
    <submittedName>
        <fullName evidence="4">Hydroxyproline-rich glycoprotein family protein</fullName>
    </submittedName>
</protein>
<comment type="caution">
    <text evidence="4">The sequence shown here is derived from an EMBL/GenBank/DDBJ whole genome shotgun (WGS) entry which is preliminary data.</text>
</comment>
<dbReference type="PANTHER" id="PTHR33826">
    <property type="entry name" value="F20B24.21"/>
    <property type="match status" value="1"/>
</dbReference>
<name>A0A7J6W0V8_THATH</name>
<feature type="region of interest" description="Disordered" evidence="1">
    <location>
        <begin position="312"/>
        <end position="369"/>
    </location>
</feature>
<feature type="compositionally biased region" description="Basic residues" evidence="1">
    <location>
        <begin position="336"/>
        <end position="353"/>
    </location>
</feature>
<dbReference type="Proteomes" id="UP000554482">
    <property type="component" value="Unassembled WGS sequence"/>
</dbReference>
<feature type="compositionally biased region" description="Polar residues" evidence="1">
    <location>
        <begin position="443"/>
        <end position="458"/>
    </location>
</feature>
<organism evidence="4 5">
    <name type="scientific">Thalictrum thalictroides</name>
    <name type="common">Rue-anemone</name>
    <name type="synonym">Anemone thalictroides</name>
    <dbReference type="NCBI Taxonomy" id="46969"/>
    <lineage>
        <taxon>Eukaryota</taxon>
        <taxon>Viridiplantae</taxon>
        <taxon>Streptophyta</taxon>
        <taxon>Embryophyta</taxon>
        <taxon>Tracheophyta</taxon>
        <taxon>Spermatophyta</taxon>
        <taxon>Magnoliopsida</taxon>
        <taxon>Ranunculales</taxon>
        <taxon>Ranunculaceae</taxon>
        <taxon>Thalictroideae</taxon>
        <taxon>Thalictrum</taxon>
    </lineage>
</organism>
<keyword evidence="5" id="KW-1185">Reference proteome</keyword>
<sequence>MESRWKVGLSKLEHVVITSTWREVNTSTDALANYAVDLGLDVQETFVVFGLAVFLSAIFWLPPFLQYRHSRSDLDLDSLIRAYDVVASFKLRRPISVLKENIRQIELDIFDEIAVPDSTVVIIYLGPSAELNTSNVVFAVVPNSNYKEISKASLSLLKSSFLSLVLRQSFFRLTSSLFGEPFFFEVLKFKGGITVIPQQTAFLLQKQTLFHFELNFSIYQIQEAFDELKNQLKAGLNLTSYENIYVSFMNENGSTVAPPTTVNASVLLRIGNRPPSLRRLKQLARTITGPHARNLGLNHTVFGRVKQVQLSTAAQHSLDSGGSNGAGSPSPAPSPHPHHHRHHHHHHHHHRHHDVSLDPSPAPAPVKSYQQKPPFECRLLFFCKVKRHPHVFPAVTPAGPPQHPDIDKPPPTLGPASHIPASSPLPSVVFAHVHPPNKDARTSEASNTTPVQSPLPSSSAGLLNRWYALLPLLGLSYLTSTICCDKMTEKRTMLNFARVSVEVEAEKALPSVIKANIKEHEVEIGDDVEEQREVELDSKEEEEKEKHDTEDEEEEGESGSEDEDEDEDEEHVSEQEDDEFDDEEWGDTDNEEEEGELGSEEEHREDNFQVRSSEGMHDLNLKNKNGIVKL</sequence>
<keyword evidence="2" id="KW-0472">Membrane</keyword>
<dbReference type="EMBL" id="JABWDY010023305">
    <property type="protein sequence ID" value="KAF5191029.1"/>
    <property type="molecule type" value="Genomic_DNA"/>
</dbReference>
<dbReference type="AlphaFoldDB" id="A0A7J6W0V8"/>
<feature type="transmembrane region" description="Helical" evidence="2">
    <location>
        <begin position="46"/>
        <end position="65"/>
    </location>
</feature>
<dbReference type="PANTHER" id="PTHR33826:SF2">
    <property type="entry name" value="HYDROXYPROLINE-RICH GLYCOPROTEIN FAMILY PROTEIN"/>
    <property type="match status" value="1"/>
</dbReference>
<feature type="compositionally biased region" description="Acidic residues" evidence="1">
    <location>
        <begin position="550"/>
        <end position="599"/>
    </location>
</feature>
<proteinExistence type="predicted"/>
<keyword evidence="2" id="KW-1133">Transmembrane helix</keyword>
<dbReference type="Pfam" id="PF23041">
    <property type="entry name" value="DUF7036"/>
    <property type="match status" value="2"/>
</dbReference>
<keyword evidence="2" id="KW-0812">Transmembrane</keyword>
<feature type="region of interest" description="Disordered" evidence="1">
    <location>
        <begin position="436"/>
        <end position="458"/>
    </location>
</feature>
<dbReference type="InterPro" id="IPR055464">
    <property type="entry name" value="DUF7036"/>
</dbReference>
<dbReference type="OrthoDB" id="687571at2759"/>
<evidence type="ECO:0000256" key="2">
    <source>
        <dbReference type="SAM" id="Phobius"/>
    </source>
</evidence>
<accession>A0A7J6W0V8</accession>
<feature type="domain" description="DUF7036" evidence="3">
    <location>
        <begin position="88"/>
        <end position="179"/>
    </location>
</feature>
<reference evidence="4 5" key="1">
    <citation type="submission" date="2020-06" db="EMBL/GenBank/DDBJ databases">
        <title>Transcriptomic and genomic resources for Thalictrum thalictroides and T. hernandezii: Facilitating candidate gene discovery in an emerging model plant lineage.</title>
        <authorList>
            <person name="Arias T."/>
            <person name="Riano-Pachon D.M."/>
            <person name="Di Stilio V.S."/>
        </authorList>
    </citation>
    <scope>NUCLEOTIDE SEQUENCE [LARGE SCALE GENOMIC DNA]</scope>
    <source>
        <strain evidence="5">cv. WT478/WT964</strain>
        <tissue evidence="4">Leaves</tissue>
    </source>
</reference>
<evidence type="ECO:0000313" key="4">
    <source>
        <dbReference type="EMBL" id="KAF5191029.1"/>
    </source>
</evidence>
<evidence type="ECO:0000259" key="3">
    <source>
        <dbReference type="Pfam" id="PF23041"/>
    </source>
</evidence>